<keyword evidence="2" id="KW-1185">Reference proteome</keyword>
<organism evidence="1 2">
    <name type="scientific">Taklimakanibacter albus</name>
    <dbReference type="NCBI Taxonomy" id="2800327"/>
    <lineage>
        <taxon>Bacteria</taxon>
        <taxon>Pseudomonadati</taxon>
        <taxon>Pseudomonadota</taxon>
        <taxon>Alphaproteobacteria</taxon>
        <taxon>Hyphomicrobiales</taxon>
        <taxon>Aestuariivirgaceae</taxon>
        <taxon>Taklimakanibacter</taxon>
    </lineage>
</organism>
<dbReference type="Proteomes" id="UP000616151">
    <property type="component" value="Unassembled WGS sequence"/>
</dbReference>
<proteinExistence type="predicted"/>
<protein>
    <submittedName>
        <fullName evidence="1">LysR family transcriptional regulator</fullName>
    </submittedName>
</protein>
<name>A0ACC5R9U7_9HYPH</name>
<reference evidence="1" key="1">
    <citation type="submission" date="2021-01" db="EMBL/GenBank/DDBJ databases">
        <authorList>
            <person name="Sun Q."/>
        </authorList>
    </citation>
    <scope>NUCLEOTIDE SEQUENCE</scope>
    <source>
        <strain evidence="1">YIM B02566</strain>
    </source>
</reference>
<evidence type="ECO:0000313" key="1">
    <source>
        <dbReference type="EMBL" id="MBK1869449.1"/>
    </source>
</evidence>
<comment type="caution">
    <text evidence="1">The sequence shown here is derived from an EMBL/GenBank/DDBJ whole genome shotgun (WGS) entry which is preliminary data.</text>
</comment>
<sequence length="303" mass="32658">MIDWGDLRFVLAIARQGSALRAAKALGVNQTTVTRRMADLEAAIGAELFERKQSGYHLTPLGQRVAAAAARIEDEVNGLVNSIGADQRALAGRVRVTTPEMLANLLITPWLRTFRTEHPAITVELIADDRHLDLARGEADVALRATIRQPEPLHGAGIVASKLARVGWSVYCSRAYAEEHGAPGSLEALDGHPIVALDESMAHLPGPRLLARMTTHSRISARSNNLTNLVLTLKVVQGIATLPCIAGDADPELVRCLPPIPELESDLFLVLREEVKSSTHVRAFADSIAAHVKASRARLAGET</sequence>
<dbReference type="EMBL" id="JAENHL010000008">
    <property type="protein sequence ID" value="MBK1869449.1"/>
    <property type="molecule type" value="Genomic_DNA"/>
</dbReference>
<accession>A0ACC5R9U7</accession>
<gene>
    <name evidence="1" type="ORF">JHL16_24020</name>
</gene>
<evidence type="ECO:0000313" key="2">
    <source>
        <dbReference type="Proteomes" id="UP000616151"/>
    </source>
</evidence>